<dbReference type="PANTHER" id="PTHR34482:SF49">
    <property type="entry name" value="RETROTRANSPOSON GAG DOMAIN-CONTAINING PROTEIN"/>
    <property type="match status" value="1"/>
</dbReference>
<keyword evidence="2" id="KW-0812">Transmembrane</keyword>
<evidence type="ECO:0000256" key="1">
    <source>
        <dbReference type="PROSITE-ProRule" id="PRU00047"/>
    </source>
</evidence>
<keyword evidence="2" id="KW-1133">Transmembrane helix</keyword>
<accession>A0AAP0B2J9</accession>
<evidence type="ECO:0000313" key="5">
    <source>
        <dbReference type="Proteomes" id="UP001418222"/>
    </source>
</evidence>
<name>A0AAP0B2J9_9ASPA</name>
<evidence type="ECO:0000259" key="3">
    <source>
        <dbReference type="PROSITE" id="PS50158"/>
    </source>
</evidence>
<dbReference type="PROSITE" id="PS50158">
    <property type="entry name" value="ZF_CCHC"/>
    <property type="match status" value="1"/>
</dbReference>
<feature type="transmembrane region" description="Helical" evidence="2">
    <location>
        <begin position="346"/>
        <end position="369"/>
    </location>
</feature>
<dbReference type="InterPro" id="IPR001878">
    <property type="entry name" value="Znf_CCHC"/>
</dbReference>
<keyword evidence="2" id="KW-0472">Membrane</keyword>
<protein>
    <recommendedName>
        <fullName evidence="3">CCHC-type domain-containing protein</fullName>
    </recommendedName>
</protein>
<dbReference type="Gene3D" id="4.10.60.10">
    <property type="entry name" value="Zinc finger, CCHC-type"/>
    <property type="match status" value="1"/>
</dbReference>
<feature type="domain" description="CCHC-type" evidence="3">
    <location>
        <begin position="123"/>
        <end position="136"/>
    </location>
</feature>
<keyword evidence="5" id="KW-1185">Reference proteome</keyword>
<keyword evidence="1" id="KW-0862">Zinc</keyword>
<feature type="transmembrane region" description="Helical" evidence="2">
    <location>
        <begin position="302"/>
        <end position="334"/>
    </location>
</feature>
<comment type="caution">
    <text evidence="4">The sequence shown here is derived from an EMBL/GenBank/DDBJ whole genome shotgun (WGS) entry which is preliminary data.</text>
</comment>
<dbReference type="EMBL" id="JBBWWQ010000016">
    <property type="protein sequence ID" value="KAK8925775.1"/>
    <property type="molecule type" value="Genomic_DNA"/>
</dbReference>
<dbReference type="GO" id="GO:0003676">
    <property type="term" value="F:nucleic acid binding"/>
    <property type="evidence" value="ECO:0007669"/>
    <property type="project" value="InterPro"/>
</dbReference>
<proteinExistence type="predicted"/>
<keyword evidence="1" id="KW-0479">Metal-binding</keyword>
<dbReference type="AlphaFoldDB" id="A0AAP0B2J9"/>
<organism evidence="4 5">
    <name type="scientific">Platanthera zijinensis</name>
    <dbReference type="NCBI Taxonomy" id="2320716"/>
    <lineage>
        <taxon>Eukaryota</taxon>
        <taxon>Viridiplantae</taxon>
        <taxon>Streptophyta</taxon>
        <taxon>Embryophyta</taxon>
        <taxon>Tracheophyta</taxon>
        <taxon>Spermatophyta</taxon>
        <taxon>Magnoliopsida</taxon>
        <taxon>Liliopsida</taxon>
        <taxon>Asparagales</taxon>
        <taxon>Orchidaceae</taxon>
        <taxon>Orchidoideae</taxon>
        <taxon>Orchideae</taxon>
        <taxon>Orchidinae</taxon>
        <taxon>Platanthera</taxon>
    </lineage>
</organism>
<sequence length="371" mass="40052">MEFSKLAYYAGSLVASEEDRCRQFQQGLQDDIRNLLVPLDILEYGKLVERARLIEIDQSKTLKNRESGKRKATEIPTQSEVQSKDVAKTIQIGPSTSTMSQANSTKCTKCNRFHKGECLIGACYYCRQPGHTKRNCLKLLNKEINAQPPLQRQLYQMLAESLASAPAPPPAPAPASAPIPPPEPLITLYKSSLGRYFFSRTVFVDLLLLRVFPSSSSSRCSISTKTSSSPSSTLPPSLCCAPNAGDCCVPVPTLPCLCAADSSRPTALPGQGCCSSLSPAAVPIGVISVFLSKAPLDFCSSAAIFAIGLGFLLLSSCSCVAAVAVKLLLLLAAAPELLFSYCCFRATVLFFFLVDLVTTYLLAYLFYILTV</sequence>
<evidence type="ECO:0000256" key="2">
    <source>
        <dbReference type="SAM" id="Phobius"/>
    </source>
</evidence>
<dbReference type="Proteomes" id="UP001418222">
    <property type="component" value="Unassembled WGS sequence"/>
</dbReference>
<keyword evidence="1" id="KW-0863">Zinc-finger</keyword>
<gene>
    <name evidence="4" type="ORF">KSP39_PZI018641</name>
</gene>
<evidence type="ECO:0000313" key="4">
    <source>
        <dbReference type="EMBL" id="KAK8925775.1"/>
    </source>
</evidence>
<dbReference type="SMART" id="SM00343">
    <property type="entry name" value="ZnF_C2HC"/>
    <property type="match status" value="1"/>
</dbReference>
<dbReference type="PANTHER" id="PTHR34482">
    <property type="entry name" value="DNA DAMAGE-INDUCIBLE PROTEIN 1-LIKE"/>
    <property type="match status" value="1"/>
</dbReference>
<dbReference type="GO" id="GO:0008270">
    <property type="term" value="F:zinc ion binding"/>
    <property type="evidence" value="ECO:0007669"/>
    <property type="project" value="UniProtKB-KW"/>
</dbReference>
<reference evidence="4 5" key="1">
    <citation type="journal article" date="2022" name="Nat. Plants">
        <title>Genomes of leafy and leafless Platanthera orchids illuminate the evolution of mycoheterotrophy.</title>
        <authorList>
            <person name="Li M.H."/>
            <person name="Liu K.W."/>
            <person name="Li Z."/>
            <person name="Lu H.C."/>
            <person name="Ye Q.L."/>
            <person name="Zhang D."/>
            <person name="Wang J.Y."/>
            <person name="Li Y.F."/>
            <person name="Zhong Z.M."/>
            <person name="Liu X."/>
            <person name="Yu X."/>
            <person name="Liu D.K."/>
            <person name="Tu X.D."/>
            <person name="Liu B."/>
            <person name="Hao Y."/>
            <person name="Liao X.Y."/>
            <person name="Jiang Y.T."/>
            <person name="Sun W.H."/>
            <person name="Chen J."/>
            <person name="Chen Y.Q."/>
            <person name="Ai Y."/>
            <person name="Zhai J.W."/>
            <person name="Wu S.S."/>
            <person name="Zhou Z."/>
            <person name="Hsiao Y.Y."/>
            <person name="Wu W.L."/>
            <person name="Chen Y.Y."/>
            <person name="Lin Y.F."/>
            <person name="Hsu J.L."/>
            <person name="Li C.Y."/>
            <person name="Wang Z.W."/>
            <person name="Zhao X."/>
            <person name="Zhong W.Y."/>
            <person name="Ma X.K."/>
            <person name="Ma L."/>
            <person name="Huang J."/>
            <person name="Chen G.Z."/>
            <person name="Huang M.Z."/>
            <person name="Huang L."/>
            <person name="Peng D.H."/>
            <person name="Luo Y.B."/>
            <person name="Zou S.Q."/>
            <person name="Chen S.P."/>
            <person name="Lan S."/>
            <person name="Tsai W.C."/>
            <person name="Van de Peer Y."/>
            <person name="Liu Z.J."/>
        </authorList>
    </citation>
    <scope>NUCLEOTIDE SEQUENCE [LARGE SCALE GENOMIC DNA]</scope>
    <source>
        <strain evidence="4">Lor287</strain>
    </source>
</reference>